<proteinExistence type="predicted"/>
<dbReference type="eggNOG" id="ENOG502SHG8">
    <property type="taxonomic scope" value="Eukaryota"/>
</dbReference>
<evidence type="ECO:0000259" key="1">
    <source>
        <dbReference type="Pfam" id="PF06985"/>
    </source>
</evidence>
<gene>
    <name evidence="3" type="ORF">CSUB01_10013</name>
</gene>
<accession>A0A066X8C7</accession>
<dbReference type="Pfam" id="PF26640">
    <property type="entry name" value="DUF8212"/>
    <property type="match status" value="1"/>
</dbReference>
<evidence type="ECO:0000259" key="2">
    <source>
        <dbReference type="Pfam" id="PF26640"/>
    </source>
</evidence>
<protein>
    <submittedName>
        <fullName evidence="3">Uncharacterized protein</fullName>
    </submittedName>
</protein>
<dbReference type="EMBL" id="JMSE01001364">
    <property type="protein sequence ID" value="KDN62001.1"/>
    <property type="molecule type" value="Genomic_DNA"/>
</dbReference>
<dbReference type="OrthoDB" id="20872at2759"/>
<dbReference type="HOGENOM" id="CLU_448336_0_0_1"/>
<comment type="caution">
    <text evidence="3">The sequence shown here is derived from an EMBL/GenBank/DDBJ whole genome shotgun (WGS) entry which is preliminary data.</text>
</comment>
<evidence type="ECO:0000313" key="4">
    <source>
        <dbReference type="Proteomes" id="UP000027238"/>
    </source>
</evidence>
<dbReference type="InterPro" id="IPR058525">
    <property type="entry name" value="DUF8212"/>
</dbReference>
<evidence type="ECO:0000313" key="3">
    <source>
        <dbReference type="EMBL" id="KDN62001.1"/>
    </source>
</evidence>
<sequence>MWLINTTTHRLHENPPSAVYAILSHTWKTCEIAKASGIEWAWVDTCCIDKSSSAELTESINSMWRWYKNATICYAFLSDLSISNSIVDPFQQSRATFEDLKTCRWFTRGWTLQELLAPACIDLLDSTWKQCGTKASLRDELSILTGIHLEVLGDSGLVYQAPVACRMSWAACRQTTRDEDRAYSLFGIFDVNLPLIYGEGVKAFTRLQEAILQNSTDLSIFAWDASGNRQLYTGLLARSPSDYADCGGVRPCVNVTYERLSDIQITNKGINLTSSCVELVGKPVDSIEIGDSWLSNSYPRERPQILGVIPRTRGRFMHLIDLEHEWFDGLRVYRIYLMVFQAPYFFVRQRRRLLRQPVSGGIIGRLAYEIPRHLSADESRKIAFDLNHVFSINFHVESSSNCTLQQPQCYPPNLWNHVHKTITPHGTDGFIAVLSISLKETTHKTGTSELAEGYQRTPVLYPAFGVVLGLKVGRNGTKDLRSWAHLPTKMESTAMESIEGRRYSAENTHEAFRSISKHFVEEPTAAMEEMFFSTSSGPYTLKPDPLVAETDVTQSYERLKHSIDVRASVDTYRDMDGVTEHEVSISVASALRRLKEPVVVESLGLDKVI</sequence>
<dbReference type="AlphaFoldDB" id="A0A066X8C7"/>
<dbReference type="Proteomes" id="UP000027238">
    <property type="component" value="Unassembled WGS sequence"/>
</dbReference>
<reference evidence="4" key="1">
    <citation type="journal article" date="2014" name="Genome Announc.">
        <title>Draft genome sequence of Colletotrichum sublineola, a destructive pathogen of cultivated sorghum.</title>
        <authorList>
            <person name="Baroncelli R."/>
            <person name="Sanz-Martin J.M."/>
            <person name="Rech G.E."/>
            <person name="Sukno S.A."/>
            <person name="Thon M.R."/>
        </authorList>
    </citation>
    <scope>NUCLEOTIDE SEQUENCE [LARGE SCALE GENOMIC DNA]</scope>
    <source>
        <strain evidence="4">TX430BB</strain>
    </source>
</reference>
<organism evidence="3 4">
    <name type="scientific">Colletotrichum sublineola</name>
    <name type="common">Sorghum anthracnose fungus</name>
    <dbReference type="NCBI Taxonomy" id="1173701"/>
    <lineage>
        <taxon>Eukaryota</taxon>
        <taxon>Fungi</taxon>
        <taxon>Dikarya</taxon>
        <taxon>Ascomycota</taxon>
        <taxon>Pezizomycotina</taxon>
        <taxon>Sordariomycetes</taxon>
        <taxon>Hypocreomycetidae</taxon>
        <taxon>Glomerellales</taxon>
        <taxon>Glomerellaceae</taxon>
        <taxon>Colletotrichum</taxon>
        <taxon>Colletotrichum graminicola species complex</taxon>
    </lineage>
</organism>
<dbReference type="STRING" id="1173701.A0A066X8C7"/>
<dbReference type="InterPro" id="IPR010730">
    <property type="entry name" value="HET"/>
</dbReference>
<feature type="domain" description="DUF8212" evidence="2">
    <location>
        <begin position="202"/>
        <end position="225"/>
    </location>
</feature>
<dbReference type="PANTHER" id="PTHR10622:SF12">
    <property type="entry name" value="HET DOMAIN-CONTAINING PROTEIN"/>
    <property type="match status" value="1"/>
</dbReference>
<dbReference type="PANTHER" id="PTHR10622">
    <property type="entry name" value="HET DOMAIN-CONTAINING PROTEIN"/>
    <property type="match status" value="1"/>
</dbReference>
<keyword evidence="4" id="KW-1185">Reference proteome</keyword>
<name>A0A066X8C7_COLSU</name>
<dbReference type="Pfam" id="PF06985">
    <property type="entry name" value="HET"/>
    <property type="match status" value="1"/>
</dbReference>
<feature type="domain" description="Heterokaryon incompatibility" evidence="1">
    <location>
        <begin position="29"/>
        <end position="80"/>
    </location>
</feature>